<proteinExistence type="predicted"/>
<dbReference type="EMBL" id="JRLX01000014">
    <property type="protein sequence ID" value="KGO86065.1"/>
    <property type="molecule type" value="Genomic_DNA"/>
</dbReference>
<dbReference type="Proteomes" id="UP000030152">
    <property type="component" value="Unassembled WGS sequence"/>
</dbReference>
<keyword evidence="1" id="KW-0472">Membrane</keyword>
<sequence>MKIVSILLIFITAFLNFKHAWDGLISTKPESTQMLSQLGINSTAGLILGVLSLVVGIMILLPQTFFAACLINAVMIVVIMALALRSGNIKIALIEIPFLLLPLVMIWLGHPLKK</sequence>
<accession>A0A0A2MCQ7</accession>
<dbReference type="OrthoDB" id="826196at2"/>
<feature type="transmembrane region" description="Helical" evidence="1">
    <location>
        <begin position="44"/>
        <end position="61"/>
    </location>
</feature>
<protein>
    <recommendedName>
        <fullName evidence="4">DoxX family protein</fullName>
    </recommendedName>
</protein>
<dbReference type="AlphaFoldDB" id="A0A0A2MCQ7"/>
<evidence type="ECO:0000313" key="2">
    <source>
        <dbReference type="EMBL" id="KGO86065.1"/>
    </source>
</evidence>
<evidence type="ECO:0000313" key="3">
    <source>
        <dbReference type="Proteomes" id="UP000030152"/>
    </source>
</evidence>
<evidence type="ECO:0008006" key="4">
    <source>
        <dbReference type="Google" id="ProtNLM"/>
    </source>
</evidence>
<comment type="caution">
    <text evidence="2">The sequence shown here is derived from an EMBL/GenBank/DDBJ whole genome shotgun (WGS) entry which is preliminary data.</text>
</comment>
<dbReference type="RefSeq" id="WP_020214810.1">
    <property type="nucleotide sequence ID" value="NZ_JRLX01000014.1"/>
</dbReference>
<organism evidence="2 3">
    <name type="scientific">Flavobacterium rivuli WB 3.3-2 = DSM 21788</name>
    <dbReference type="NCBI Taxonomy" id="1121895"/>
    <lineage>
        <taxon>Bacteria</taxon>
        <taxon>Pseudomonadati</taxon>
        <taxon>Bacteroidota</taxon>
        <taxon>Flavobacteriia</taxon>
        <taxon>Flavobacteriales</taxon>
        <taxon>Flavobacteriaceae</taxon>
        <taxon>Flavobacterium</taxon>
    </lineage>
</organism>
<keyword evidence="1" id="KW-1133">Transmembrane helix</keyword>
<dbReference type="eggNOG" id="ENOG5032S86">
    <property type="taxonomic scope" value="Bacteria"/>
</dbReference>
<reference evidence="2 3" key="1">
    <citation type="submission" date="2013-09" db="EMBL/GenBank/DDBJ databases">
        <authorList>
            <person name="Zeng Z."/>
            <person name="Chen C."/>
        </authorList>
    </citation>
    <scope>NUCLEOTIDE SEQUENCE [LARGE SCALE GENOMIC DNA]</scope>
    <source>
        <strain evidence="2 3">WB 3.3-2</strain>
    </source>
</reference>
<dbReference type="STRING" id="1121895.GCA_000378485_03635"/>
<gene>
    <name evidence="2" type="ORF">Q765_13480</name>
</gene>
<keyword evidence="3" id="KW-1185">Reference proteome</keyword>
<name>A0A0A2MCQ7_9FLAO</name>
<feature type="transmembrane region" description="Helical" evidence="1">
    <location>
        <begin position="66"/>
        <end position="85"/>
    </location>
</feature>
<evidence type="ECO:0000256" key="1">
    <source>
        <dbReference type="SAM" id="Phobius"/>
    </source>
</evidence>
<keyword evidence="1" id="KW-0812">Transmembrane</keyword>
<feature type="transmembrane region" description="Helical" evidence="1">
    <location>
        <begin position="91"/>
        <end position="109"/>
    </location>
</feature>